<protein>
    <submittedName>
        <fullName evidence="2">Uncharacterized protein</fullName>
    </submittedName>
</protein>
<gene>
    <name evidence="2" type="ORF">PHLCEN_2v10564</name>
</gene>
<organism evidence="2 3">
    <name type="scientific">Hermanssonia centrifuga</name>
    <dbReference type="NCBI Taxonomy" id="98765"/>
    <lineage>
        <taxon>Eukaryota</taxon>
        <taxon>Fungi</taxon>
        <taxon>Dikarya</taxon>
        <taxon>Basidiomycota</taxon>
        <taxon>Agaricomycotina</taxon>
        <taxon>Agaricomycetes</taxon>
        <taxon>Polyporales</taxon>
        <taxon>Meruliaceae</taxon>
        <taxon>Hermanssonia</taxon>
    </lineage>
</organism>
<name>A0A2R6NMR5_9APHY</name>
<accession>A0A2R6NMR5</accession>
<reference evidence="2 3" key="1">
    <citation type="submission" date="2018-02" db="EMBL/GenBank/DDBJ databases">
        <title>Genome sequence of the basidiomycete white-rot fungus Phlebia centrifuga.</title>
        <authorList>
            <person name="Granchi Z."/>
            <person name="Peng M."/>
            <person name="de Vries R.P."/>
            <person name="Hilden K."/>
            <person name="Makela M.R."/>
            <person name="Grigoriev I."/>
            <person name="Riley R."/>
        </authorList>
    </citation>
    <scope>NUCLEOTIDE SEQUENCE [LARGE SCALE GENOMIC DNA]</scope>
    <source>
        <strain evidence="2 3">FBCC195</strain>
    </source>
</reference>
<feature type="compositionally biased region" description="Pro residues" evidence="1">
    <location>
        <begin position="192"/>
        <end position="201"/>
    </location>
</feature>
<evidence type="ECO:0000313" key="2">
    <source>
        <dbReference type="EMBL" id="PSR73645.1"/>
    </source>
</evidence>
<dbReference type="STRING" id="98765.A0A2R6NMR5"/>
<evidence type="ECO:0000256" key="1">
    <source>
        <dbReference type="SAM" id="MobiDB-lite"/>
    </source>
</evidence>
<feature type="region of interest" description="Disordered" evidence="1">
    <location>
        <begin position="36"/>
        <end position="95"/>
    </location>
</feature>
<dbReference type="Proteomes" id="UP000186601">
    <property type="component" value="Unassembled WGS sequence"/>
</dbReference>
<feature type="region of interest" description="Disordered" evidence="1">
    <location>
        <begin position="1"/>
        <end position="20"/>
    </location>
</feature>
<dbReference type="OrthoDB" id="411017at2759"/>
<feature type="compositionally biased region" description="Polar residues" evidence="1">
    <location>
        <begin position="36"/>
        <end position="45"/>
    </location>
</feature>
<dbReference type="AlphaFoldDB" id="A0A2R6NMR5"/>
<evidence type="ECO:0000313" key="3">
    <source>
        <dbReference type="Proteomes" id="UP000186601"/>
    </source>
</evidence>
<sequence>MSSITFPNGASHGLSASNSSTADVDYFETGFEASPASSFQMNPLSSHPPRTPRTSVASRSHEYGGDIYTPQEEHIEQGTEPLSDDEDDKDREAAKDGIRREEIWHEMLKTSYGRDKTFKTIQYSMRLYLLFHATITGSSLFVNSKRPLWDRELIRRLESGVAGLSLTRYVTSTPRKAGCVAPLQPPHVEMHSPPPNPTDIH</sequence>
<keyword evidence="3" id="KW-1185">Reference proteome</keyword>
<dbReference type="EMBL" id="MLYV02001069">
    <property type="protein sequence ID" value="PSR73645.1"/>
    <property type="molecule type" value="Genomic_DNA"/>
</dbReference>
<proteinExistence type="predicted"/>
<comment type="caution">
    <text evidence="2">The sequence shown here is derived from an EMBL/GenBank/DDBJ whole genome shotgun (WGS) entry which is preliminary data.</text>
</comment>
<feature type="region of interest" description="Disordered" evidence="1">
    <location>
        <begin position="182"/>
        <end position="201"/>
    </location>
</feature>